<dbReference type="PROSITE" id="PS00211">
    <property type="entry name" value="ABC_TRANSPORTER_1"/>
    <property type="match status" value="1"/>
</dbReference>
<dbReference type="RefSeq" id="WP_102332069.1">
    <property type="nucleotide sequence ID" value="NZ_CP170590.1"/>
</dbReference>
<feature type="domain" description="ABC transmembrane type-1" evidence="10">
    <location>
        <begin position="153"/>
        <end position="432"/>
    </location>
</feature>
<gene>
    <name evidence="12" type="ORF">BCS90_00650</name>
</gene>
<evidence type="ECO:0000256" key="5">
    <source>
        <dbReference type="ARBA" id="ARBA00022840"/>
    </source>
</evidence>
<protein>
    <recommendedName>
        <fullName evidence="13">ABC transporter ATP-binding protein</fullName>
    </recommendedName>
</protein>
<dbReference type="EMBL" id="MDBS01000023">
    <property type="protein sequence ID" value="PMP29954.1"/>
    <property type="molecule type" value="Genomic_DNA"/>
</dbReference>
<reference evidence="12" key="1">
    <citation type="submission" date="2016-07" db="EMBL/GenBank/DDBJ databases">
        <authorList>
            <person name="Kauffman K."/>
            <person name="Arevalo P."/>
            <person name="Polz M.F."/>
        </authorList>
    </citation>
    <scope>NUCLEOTIDE SEQUENCE</scope>
    <source>
        <strain evidence="12">10N.222.46.E12</strain>
    </source>
</reference>
<dbReference type="InterPro" id="IPR027417">
    <property type="entry name" value="P-loop_NTPase"/>
</dbReference>
<feature type="domain" description="ABC transporter" evidence="9">
    <location>
        <begin position="463"/>
        <end position="675"/>
    </location>
</feature>
<dbReference type="AlphaFoldDB" id="A0A7Z1S2V5"/>
<dbReference type="Pfam" id="PF00005">
    <property type="entry name" value="ABC_tran"/>
    <property type="match status" value="1"/>
</dbReference>
<dbReference type="PROSITE" id="PS50929">
    <property type="entry name" value="ABC_TM1F"/>
    <property type="match status" value="1"/>
</dbReference>
<sequence>MNTVCLQGEMAECGLACVSSIAELHNKNAPLSYLRTLCRPSDLGTSLYDLTELFGKLDLNARAVLFNIQLIQELPTPCILHLNDSHYVVLEKVNSYCAVVMNPALGRQVLKLGILKMSLSGYAIVLDEEKKLNANNSFFNIFQFKNKVIKLDALLLIYGLLSTLLSLILPAIMLNINNGFKNFENLDFHMLFYLAIAQIISVVIIRQGYKRTMIIEGATMAKESNKMYARFLNNKMSFFERRTSTDVANRALKFVGAQVAKSTIYNTLIICIIQLIISFLIVGYISPYLAFFLLSVSCISSFLAWVSRKNLSQISIVEESYRENIFKHFVESFNSISDIKSKKASKNLCVVNDSKVNQLVDFNIESGLKHLKFPIMQEIIGIFDMILTLCLCFWLIQYNNTPLSSVFLFFYVKQVFSTSFNRLIEINDSFGAFDAAQERGKDVIEFEKDNSIHQFDSDRVGGLHHVGIVEKKSDRNSIIFPELIITKGQLVAVTGCSGSGKTTLLKILSGLYCNIKLLNDDGGEMDNNVIISSNYYHATNQDFISGSVRENITMFDANHSDSDILTLIEKLGLGQVIASLPQGIDTKINDYTNPFSSGEKQRVLLCRALLSNKNTLLLDEPMSNLDELSCDLIMSTLKGTGKTIVFTSHNPSSIRKADKIIDLNIKNQDHESEFS</sequence>
<keyword evidence="5" id="KW-0067">ATP-binding</keyword>
<evidence type="ECO:0000259" key="10">
    <source>
        <dbReference type="PROSITE" id="PS50929"/>
    </source>
</evidence>
<feature type="transmembrane region" description="Helical" evidence="8">
    <location>
        <begin position="263"/>
        <end position="282"/>
    </location>
</feature>
<dbReference type="SUPFAM" id="SSF90123">
    <property type="entry name" value="ABC transporter transmembrane region"/>
    <property type="match status" value="1"/>
</dbReference>
<reference evidence="12" key="2">
    <citation type="journal article" date="2018" name="Nature">
        <title>A major lineage of non-tailed dsDNA viruses as unrecognized killers of marine bacteria.</title>
        <authorList>
            <person name="Kauffman K.M."/>
            <person name="Hussain F.A."/>
            <person name="Yang J."/>
            <person name="Arevalo P."/>
            <person name="Brown J.M."/>
            <person name="Chang W.K."/>
            <person name="VanInsberghe D."/>
            <person name="Elsherbini J."/>
            <person name="Sharma R.S."/>
            <person name="Cutler M.B."/>
            <person name="Kelly L."/>
            <person name="Polz M.F."/>
        </authorList>
    </citation>
    <scope>NUCLEOTIDE SEQUENCE</scope>
    <source>
        <strain evidence="12">10N.222.46.E12</strain>
    </source>
</reference>
<dbReference type="InterPro" id="IPR003593">
    <property type="entry name" value="AAA+_ATPase"/>
</dbReference>
<evidence type="ECO:0000256" key="4">
    <source>
        <dbReference type="ARBA" id="ARBA00022801"/>
    </source>
</evidence>
<comment type="caution">
    <text evidence="12">The sequence shown here is derived from an EMBL/GenBank/DDBJ whole genome shotgun (WGS) entry which is preliminary data.</text>
</comment>
<accession>A0A7Z1S2V5</accession>
<dbReference type="InterPro" id="IPR005074">
    <property type="entry name" value="Peptidase_C39"/>
</dbReference>
<comment type="subcellular location">
    <subcellularLocation>
        <location evidence="1">Cell membrane</location>
        <topology evidence="1">Multi-pass membrane protein</topology>
    </subcellularLocation>
</comment>
<organism evidence="12">
    <name type="scientific">Vibrio cyclitrophicus</name>
    <dbReference type="NCBI Taxonomy" id="47951"/>
    <lineage>
        <taxon>Bacteria</taxon>
        <taxon>Pseudomonadati</taxon>
        <taxon>Pseudomonadota</taxon>
        <taxon>Gammaproteobacteria</taxon>
        <taxon>Vibrionales</taxon>
        <taxon>Vibrionaceae</taxon>
        <taxon>Vibrio</taxon>
    </lineage>
</organism>
<proteinExistence type="predicted"/>
<dbReference type="GO" id="GO:0005886">
    <property type="term" value="C:plasma membrane"/>
    <property type="evidence" value="ECO:0007669"/>
    <property type="project" value="UniProtKB-SubCell"/>
</dbReference>
<dbReference type="GO" id="GO:0006508">
    <property type="term" value="P:proteolysis"/>
    <property type="evidence" value="ECO:0007669"/>
    <property type="project" value="InterPro"/>
</dbReference>
<keyword evidence="4" id="KW-0378">Hydrolase</keyword>
<dbReference type="PANTHER" id="PTHR43394:SF1">
    <property type="entry name" value="ATP-BINDING CASSETTE SUB-FAMILY B MEMBER 10, MITOCHONDRIAL"/>
    <property type="match status" value="1"/>
</dbReference>
<dbReference type="InterPro" id="IPR036640">
    <property type="entry name" value="ABC1_TM_sf"/>
</dbReference>
<name>A0A7Z1S2V5_9VIBR</name>
<evidence type="ECO:0000259" key="9">
    <source>
        <dbReference type="PROSITE" id="PS50893"/>
    </source>
</evidence>
<evidence type="ECO:0000256" key="6">
    <source>
        <dbReference type="ARBA" id="ARBA00022989"/>
    </source>
</evidence>
<dbReference type="SUPFAM" id="SSF52540">
    <property type="entry name" value="P-loop containing nucleoside triphosphate hydrolases"/>
    <property type="match status" value="1"/>
</dbReference>
<evidence type="ECO:0000313" key="12">
    <source>
        <dbReference type="EMBL" id="PMP29954.1"/>
    </source>
</evidence>
<keyword evidence="2 8" id="KW-0812">Transmembrane</keyword>
<evidence type="ECO:0000256" key="3">
    <source>
        <dbReference type="ARBA" id="ARBA00022741"/>
    </source>
</evidence>
<dbReference type="Pfam" id="PF00664">
    <property type="entry name" value="ABC_membrane"/>
    <property type="match status" value="1"/>
</dbReference>
<keyword evidence="7 8" id="KW-0472">Membrane</keyword>
<dbReference type="PANTHER" id="PTHR43394">
    <property type="entry name" value="ATP-DEPENDENT PERMEASE MDL1, MITOCHONDRIAL"/>
    <property type="match status" value="1"/>
</dbReference>
<evidence type="ECO:0000256" key="7">
    <source>
        <dbReference type="ARBA" id="ARBA00023136"/>
    </source>
</evidence>
<feature type="transmembrane region" description="Helical" evidence="8">
    <location>
        <begin position="188"/>
        <end position="205"/>
    </location>
</feature>
<dbReference type="InterPro" id="IPR039421">
    <property type="entry name" value="Type_1_exporter"/>
</dbReference>
<keyword evidence="6 8" id="KW-1133">Transmembrane helix</keyword>
<dbReference type="Pfam" id="PF03412">
    <property type="entry name" value="Peptidase_C39"/>
    <property type="match status" value="1"/>
</dbReference>
<dbReference type="InterPro" id="IPR017871">
    <property type="entry name" value="ABC_transporter-like_CS"/>
</dbReference>
<dbReference type="PROSITE" id="PS50893">
    <property type="entry name" value="ABC_TRANSPORTER_2"/>
    <property type="match status" value="1"/>
</dbReference>
<feature type="transmembrane region" description="Helical" evidence="8">
    <location>
        <begin position="379"/>
        <end position="396"/>
    </location>
</feature>
<keyword evidence="3" id="KW-0547">Nucleotide-binding</keyword>
<dbReference type="PROSITE" id="PS50990">
    <property type="entry name" value="PEPTIDASE_C39"/>
    <property type="match status" value="1"/>
</dbReference>
<evidence type="ECO:0000256" key="8">
    <source>
        <dbReference type="SAM" id="Phobius"/>
    </source>
</evidence>
<dbReference type="GO" id="GO:0015421">
    <property type="term" value="F:ABC-type oligopeptide transporter activity"/>
    <property type="evidence" value="ECO:0007669"/>
    <property type="project" value="TreeGrafter"/>
</dbReference>
<evidence type="ECO:0008006" key="13">
    <source>
        <dbReference type="Google" id="ProtNLM"/>
    </source>
</evidence>
<dbReference type="GO" id="GO:0008233">
    <property type="term" value="F:peptidase activity"/>
    <property type="evidence" value="ECO:0007669"/>
    <property type="project" value="InterPro"/>
</dbReference>
<feature type="transmembrane region" description="Helical" evidence="8">
    <location>
        <begin position="288"/>
        <end position="306"/>
    </location>
</feature>
<dbReference type="Gene3D" id="3.90.70.10">
    <property type="entry name" value="Cysteine proteinases"/>
    <property type="match status" value="1"/>
</dbReference>
<dbReference type="SMART" id="SM00382">
    <property type="entry name" value="AAA"/>
    <property type="match status" value="1"/>
</dbReference>
<evidence type="ECO:0000259" key="11">
    <source>
        <dbReference type="PROSITE" id="PS50990"/>
    </source>
</evidence>
<evidence type="ECO:0000256" key="1">
    <source>
        <dbReference type="ARBA" id="ARBA00004651"/>
    </source>
</evidence>
<dbReference type="GO" id="GO:0016887">
    <property type="term" value="F:ATP hydrolysis activity"/>
    <property type="evidence" value="ECO:0007669"/>
    <property type="project" value="InterPro"/>
</dbReference>
<feature type="transmembrane region" description="Helical" evidence="8">
    <location>
        <begin position="153"/>
        <end position="176"/>
    </location>
</feature>
<dbReference type="Gene3D" id="3.40.50.300">
    <property type="entry name" value="P-loop containing nucleotide triphosphate hydrolases"/>
    <property type="match status" value="1"/>
</dbReference>
<dbReference type="InterPro" id="IPR011527">
    <property type="entry name" value="ABC1_TM_dom"/>
</dbReference>
<dbReference type="InterPro" id="IPR003439">
    <property type="entry name" value="ABC_transporter-like_ATP-bd"/>
</dbReference>
<dbReference type="Gene3D" id="1.20.1560.10">
    <property type="entry name" value="ABC transporter type 1, transmembrane domain"/>
    <property type="match status" value="1"/>
</dbReference>
<evidence type="ECO:0000256" key="2">
    <source>
        <dbReference type="ARBA" id="ARBA00022692"/>
    </source>
</evidence>
<feature type="domain" description="Peptidase C39" evidence="11">
    <location>
        <begin position="7"/>
        <end position="126"/>
    </location>
</feature>
<dbReference type="GO" id="GO:0005524">
    <property type="term" value="F:ATP binding"/>
    <property type="evidence" value="ECO:0007669"/>
    <property type="project" value="UniProtKB-KW"/>
</dbReference>